<dbReference type="OrthoDB" id="9810174at2"/>
<dbReference type="Pfam" id="PF07484">
    <property type="entry name" value="Collar"/>
    <property type="match status" value="1"/>
</dbReference>
<reference evidence="2 3" key="1">
    <citation type="submission" date="2018-05" db="EMBL/GenBank/DDBJ databases">
        <title>Genomic Encyclopedia of Type Strains, Phase IV (KMG-IV): sequencing the most valuable type-strain genomes for metagenomic binning, comparative biology and taxonomic classification.</title>
        <authorList>
            <person name="Goeker M."/>
        </authorList>
    </citation>
    <scope>NUCLEOTIDE SEQUENCE [LARGE SCALE GENOMIC DNA]</scope>
    <source>
        <strain evidence="2 3">DSM 23606</strain>
    </source>
</reference>
<accession>A0A317MRL7</accession>
<dbReference type="Gene3D" id="3.90.1340.10">
    <property type="entry name" value="Phage tail collar domain"/>
    <property type="match status" value="1"/>
</dbReference>
<dbReference type="InterPro" id="IPR037053">
    <property type="entry name" value="Phage_tail_collar_dom_sf"/>
</dbReference>
<comment type="caution">
    <text evidence="2">The sequence shown here is derived from an EMBL/GenBank/DDBJ whole genome shotgun (WGS) entry which is preliminary data.</text>
</comment>
<dbReference type="SUPFAM" id="SSF88874">
    <property type="entry name" value="Receptor-binding domain of short tail fibre protein gp12"/>
    <property type="match status" value="1"/>
</dbReference>
<feature type="domain" description="Phage tail collar" evidence="1">
    <location>
        <begin position="7"/>
        <end position="62"/>
    </location>
</feature>
<evidence type="ECO:0000313" key="2">
    <source>
        <dbReference type="EMBL" id="PWV59516.1"/>
    </source>
</evidence>
<organism evidence="2 3">
    <name type="scientific">Plasticicumulans acidivorans</name>
    <dbReference type="NCBI Taxonomy" id="886464"/>
    <lineage>
        <taxon>Bacteria</taxon>
        <taxon>Pseudomonadati</taxon>
        <taxon>Pseudomonadota</taxon>
        <taxon>Gammaproteobacteria</taxon>
        <taxon>Candidatus Competibacteraceae</taxon>
        <taxon>Plasticicumulans</taxon>
    </lineage>
</organism>
<dbReference type="RefSeq" id="WP_110019570.1">
    <property type="nucleotide sequence ID" value="NZ_QGTJ01000010.1"/>
</dbReference>
<dbReference type="EMBL" id="QGTJ01000010">
    <property type="protein sequence ID" value="PWV59516.1"/>
    <property type="molecule type" value="Genomic_DNA"/>
</dbReference>
<dbReference type="AlphaFoldDB" id="A0A317MRL7"/>
<sequence length="168" mass="17172">MSDPFLGEIRLFAGTYAPLGWALCDGRLLPISQNDALFSLFGTLYGGDGINTFGLPDLRGRCAPHAGQGLLQGALGGSENVTLTTAQLPAHSHPLRCASVAQTLTPSGGYWASDGSGNVAPYSTTLGGSALAAGAVAPAGASQPHENMQPFLALNFIVALEGIYPSRS</sequence>
<proteinExistence type="predicted"/>
<protein>
    <submittedName>
        <fullName evidence="2">Microcystin-dependent protein</fullName>
    </submittedName>
</protein>
<dbReference type="Proteomes" id="UP000246569">
    <property type="component" value="Unassembled WGS sequence"/>
</dbReference>
<gene>
    <name evidence="2" type="ORF">C7443_11061</name>
</gene>
<evidence type="ECO:0000259" key="1">
    <source>
        <dbReference type="Pfam" id="PF07484"/>
    </source>
</evidence>
<evidence type="ECO:0000313" key="3">
    <source>
        <dbReference type="Proteomes" id="UP000246569"/>
    </source>
</evidence>
<name>A0A317MRL7_9GAMM</name>
<dbReference type="InterPro" id="IPR011083">
    <property type="entry name" value="Phage_tail_collar_dom"/>
</dbReference>
<keyword evidence="3" id="KW-1185">Reference proteome</keyword>